<keyword evidence="2 5" id="KW-0547">Nucleotide-binding</keyword>
<protein>
    <submittedName>
        <fullName evidence="8">Guanine nucleotide-binding protein alpha-4 subunit</fullName>
    </submittedName>
</protein>
<keyword evidence="9" id="KW-1185">Reference proteome</keyword>
<dbReference type="PROSITE" id="PS51882">
    <property type="entry name" value="G_ALPHA"/>
    <property type="match status" value="1"/>
</dbReference>
<dbReference type="Pfam" id="PF00503">
    <property type="entry name" value="G-alpha"/>
    <property type="match status" value="1"/>
</dbReference>
<organism evidence="8 9">
    <name type="scientific">Trametes pubescens</name>
    <name type="common">White-rot fungus</name>
    <dbReference type="NCBI Taxonomy" id="154538"/>
    <lineage>
        <taxon>Eukaryota</taxon>
        <taxon>Fungi</taxon>
        <taxon>Dikarya</taxon>
        <taxon>Basidiomycota</taxon>
        <taxon>Agaricomycotina</taxon>
        <taxon>Agaricomycetes</taxon>
        <taxon>Polyporales</taxon>
        <taxon>Polyporaceae</taxon>
        <taxon>Trametes</taxon>
    </lineage>
</organism>
<dbReference type="SUPFAM" id="SSF52540">
    <property type="entry name" value="P-loop containing nucleoside triphosphate hydrolases"/>
    <property type="match status" value="1"/>
</dbReference>
<keyword evidence="4" id="KW-0807">Transducer</keyword>
<sequence length="529" mass="58894">MARALETPDPLAVAIEPPQNETPAERWAREQREAHARRISEQIDEQIRAEKQAMKKRRQPMRLLLLGQSESGKSTTVKNFQLAYAYDAFLAERAAWRAVIHLNLIRSVNNIIEILWKEISANSSPTDAPARSYTPMTELHGALDADSDDESEEPEPSADPSSCPLTESHRELMLRLSPLRQVQRDLERSLGAASSEELPTSSGGAAPWSLGGGGWRTREFSVTSRSGWKGALGRIREVGRKSIDSTIGRYERRGSEASSPSPEGRVSSPAKTGGGRRSSVAARVSLPERAVEKMEDADIEDAAEVIASCAEDMSALWQDPAVRAVLSNRCMRPEEGPGFFLNDAARVAARGYQPSNDDVVRARLRTMGVQEHRIMFEKGSDAGSEWLIYDVGGARSLRNAWYPYFDNINAIIFLAPISCFDERLAEDRRVNRLQDSLLLWKAVCSTSLLAGVQLILFLNKCDLLEKKLSRGVRVVDYVPTYGSKPNDLESVTRYFRSQFKDISARHSPKPRVFYSFLTSVVVRLLLLSA</sequence>
<dbReference type="AlphaFoldDB" id="A0A1M2VT37"/>
<proteinExistence type="predicted"/>
<dbReference type="GO" id="GO:0001664">
    <property type="term" value="F:G protein-coupled receptor binding"/>
    <property type="evidence" value="ECO:0007669"/>
    <property type="project" value="TreeGrafter"/>
</dbReference>
<dbReference type="Proteomes" id="UP000184267">
    <property type="component" value="Unassembled WGS sequence"/>
</dbReference>
<evidence type="ECO:0000313" key="9">
    <source>
        <dbReference type="Proteomes" id="UP000184267"/>
    </source>
</evidence>
<feature type="region of interest" description="Disordered" evidence="7">
    <location>
        <begin position="143"/>
        <end position="165"/>
    </location>
</feature>
<keyword evidence="3 5" id="KW-0342">GTP-binding</keyword>
<evidence type="ECO:0000256" key="4">
    <source>
        <dbReference type="ARBA" id="ARBA00023224"/>
    </source>
</evidence>
<gene>
    <name evidence="8" type="ORF">TRAPUB_12758</name>
</gene>
<dbReference type="EMBL" id="MNAD01000743">
    <property type="protein sequence ID" value="OJT10726.1"/>
    <property type="molecule type" value="Genomic_DNA"/>
</dbReference>
<feature type="compositionally biased region" description="Acidic residues" evidence="7">
    <location>
        <begin position="145"/>
        <end position="156"/>
    </location>
</feature>
<feature type="compositionally biased region" description="Basic and acidic residues" evidence="7">
    <location>
        <begin position="246"/>
        <end position="255"/>
    </location>
</feature>
<dbReference type="GO" id="GO:0031683">
    <property type="term" value="F:G-protein beta/gamma-subunit complex binding"/>
    <property type="evidence" value="ECO:0007669"/>
    <property type="project" value="InterPro"/>
</dbReference>
<feature type="region of interest" description="Disordered" evidence="7">
    <location>
        <begin position="246"/>
        <end position="282"/>
    </location>
</feature>
<dbReference type="SUPFAM" id="SSF47895">
    <property type="entry name" value="Transducin (alpha subunit), insertion domain"/>
    <property type="match status" value="1"/>
</dbReference>
<dbReference type="GO" id="GO:0007188">
    <property type="term" value="P:adenylate cyclase-modulating G protein-coupled receptor signaling pathway"/>
    <property type="evidence" value="ECO:0007669"/>
    <property type="project" value="TreeGrafter"/>
</dbReference>
<evidence type="ECO:0000256" key="1">
    <source>
        <dbReference type="ARBA" id="ARBA00022723"/>
    </source>
</evidence>
<dbReference type="SMART" id="SM00275">
    <property type="entry name" value="G_alpha"/>
    <property type="match status" value="1"/>
</dbReference>
<dbReference type="InterPro" id="IPR011025">
    <property type="entry name" value="GproteinA_insert"/>
</dbReference>
<evidence type="ECO:0000313" key="8">
    <source>
        <dbReference type="EMBL" id="OJT10726.1"/>
    </source>
</evidence>
<dbReference type="PANTHER" id="PTHR10218">
    <property type="entry name" value="GTP-BINDING PROTEIN ALPHA SUBUNIT"/>
    <property type="match status" value="1"/>
</dbReference>
<evidence type="ECO:0000256" key="6">
    <source>
        <dbReference type="PIRSR" id="PIRSR601019-2"/>
    </source>
</evidence>
<keyword evidence="1 6" id="KW-0479">Metal-binding</keyword>
<evidence type="ECO:0000256" key="7">
    <source>
        <dbReference type="SAM" id="MobiDB-lite"/>
    </source>
</evidence>
<dbReference type="OMA" id="FQLAYAY"/>
<dbReference type="FunFam" id="3.40.50.300:FF:000692">
    <property type="entry name" value="Guanine nucleotide-binding protein subunit alpha"/>
    <property type="match status" value="1"/>
</dbReference>
<dbReference type="GO" id="GO:0005737">
    <property type="term" value="C:cytoplasm"/>
    <property type="evidence" value="ECO:0007669"/>
    <property type="project" value="TreeGrafter"/>
</dbReference>
<dbReference type="GO" id="GO:0005525">
    <property type="term" value="F:GTP binding"/>
    <property type="evidence" value="ECO:0007669"/>
    <property type="project" value="UniProtKB-KW"/>
</dbReference>
<name>A0A1M2VT37_TRAPU</name>
<feature type="binding site" evidence="5">
    <location>
        <begin position="459"/>
        <end position="462"/>
    </location>
    <ligand>
        <name>GTP</name>
        <dbReference type="ChEBI" id="CHEBI:37565"/>
    </ligand>
</feature>
<dbReference type="Gene3D" id="3.40.50.300">
    <property type="entry name" value="P-loop containing nucleotide triphosphate hydrolases"/>
    <property type="match status" value="2"/>
</dbReference>
<dbReference type="InterPro" id="IPR027417">
    <property type="entry name" value="P-loop_NTPase"/>
</dbReference>
<dbReference type="PANTHER" id="PTHR10218:SF360">
    <property type="entry name" value="GUANINE NUCLEOTIDE-BINDING PROTEIN SUBUNIT ALPHA HOMOLOG"/>
    <property type="match status" value="1"/>
</dbReference>
<dbReference type="OrthoDB" id="5817230at2759"/>
<feature type="region of interest" description="Disordered" evidence="7">
    <location>
        <begin position="1"/>
        <end position="25"/>
    </location>
</feature>
<dbReference type="GO" id="GO:0005834">
    <property type="term" value="C:heterotrimeric G-protein complex"/>
    <property type="evidence" value="ECO:0007669"/>
    <property type="project" value="TreeGrafter"/>
</dbReference>
<dbReference type="GO" id="GO:0046872">
    <property type="term" value="F:metal ion binding"/>
    <property type="evidence" value="ECO:0007669"/>
    <property type="project" value="UniProtKB-KW"/>
</dbReference>
<evidence type="ECO:0000256" key="5">
    <source>
        <dbReference type="PIRSR" id="PIRSR601019-1"/>
    </source>
</evidence>
<accession>A0A1M2VT37</accession>
<dbReference type="Gene3D" id="1.10.400.10">
    <property type="entry name" value="GI Alpha 1, domain 2-like"/>
    <property type="match status" value="1"/>
</dbReference>
<dbReference type="STRING" id="154538.A0A1M2VT37"/>
<evidence type="ECO:0000256" key="2">
    <source>
        <dbReference type="ARBA" id="ARBA00022741"/>
    </source>
</evidence>
<dbReference type="GO" id="GO:0003924">
    <property type="term" value="F:GTPase activity"/>
    <property type="evidence" value="ECO:0007669"/>
    <property type="project" value="InterPro"/>
</dbReference>
<dbReference type="InterPro" id="IPR001019">
    <property type="entry name" value="Gprotein_alpha_su"/>
</dbReference>
<evidence type="ECO:0000256" key="3">
    <source>
        <dbReference type="ARBA" id="ARBA00023134"/>
    </source>
</evidence>
<keyword evidence="6" id="KW-0460">Magnesium</keyword>
<feature type="binding site" evidence="6">
    <location>
        <position position="366"/>
    </location>
    <ligand>
        <name>Mg(2+)</name>
        <dbReference type="ChEBI" id="CHEBI:18420"/>
    </ligand>
</feature>
<dbReference type="PRINTS" id="PR00318">
    <property type="entry name" value="GPROTEINA"/>
</dbReference>
<comment type="caution">
    <text evidence="8">The sequence shown here is derived from an EMBL/GenBank/DDBJ whole genome shotgun (WGS) entry which is preliminary data.</text>
</comment>
<feature type="region of interest" description="Disordered" evidence="7">
    <location>
        <begin position="190"/>
        <end position="214"/>
    </location>
</feature>
<reference evidence="8 9" key="1">
    <citation type="submission" date="2016-10" db="EMBL/GenBank/DDBJ databases">
        <title>Genome sequence of the basidiomycete white-rot fungus Trametes pubescens.</title>
        <authorList>
            <person name="Makela M.R."/>
            <person name="Granchi Z."/>
            <person name="Peng M."/>
            <person name="De Vries R.P."/>
            <person name="Grigoriev I."/>
            <person name="Riley R."/>
            <person name="Hilden K."/>
        </authorList>
    </citation>
    <scope>NUCLEOTIDE SEQUENCE [LARGE SCALE GENOMIC DNA]</scope>
    <source>
        <strain evidence="8 9">FBCC735</strain>
    </source>
</reference>